<dbReference type="InterPro" id="IPR009057">
    <property type="entry name" value="Homeodomain-like_sf"/>
</dbReference>
<dbReference type="GO" id="GO:0003677">
    <property type="term" value="F:DNA binding"/>
    <property type="evidence" value="ECO:0007669"/>
    <property type="project" value="UniProtKB-KW"/>
</dbReference>
<dbReference type="EMBL" id="BFFP01000042">
    <property type="protein sequence ID" value="GBG95593.1"/>
    <property type="molecule type" value="Genomic_DNA"/>
</dbReference>
<protein>
    <submittedName>
        <fullName evidence="6">RpiR family transcriptional regulator</fullName>
    </submittedName>
</protein>
<comment type="caution">
    <text evidence="6">The sequence shown here is derived from an EMBL/GenBank/DDBJ whole genome shotgun (WGS) entry which is preliminary data.</text>
</comment>
<dbReference type="InterPro" id="IPR001347">
    <property type="entry name" value="SIS_dom"/>
</dbReference>
<feature type="domain" description="SIS" evidence="5">
    <location>
        <begin position="122"/>
        <end position="264"/>
    </location>
</feature>
<keyword evidence="1" id="KW-0805">Transcription regulation</keyword>
<evidence type="ECO:0000256" key="2">
    <source>
        <dbReference type="ARBA" id="ARBA00023125"/>
    </source>
</evidence>
<dbReference type="InterPro" id="IPR047640">
    <property type="entry name" value="RpiR-like"/>
</dbReference>
<evidence type="ECO:0000256" key="3">
    <source>
        <dbReference type="ARBA" id="ARBA00023163"/>
    </source>
</evidence>
<dbReference type="PANTHER" id="PTHR30514:SF10">
    <property type="entry name" value="MURR_RPIR FAMILY TRANSCRIPTIONAL REGULATOR"/>
    <property type="match status" value="1"/>
</dbReference>
<feature type="domain" description="HTH rpiR-type" evidence="4">
    <location>
        <begin position="2"/>
        <end position="78"/>
    </location>
</feature>
<dbReference type="InterPro" id="IPR000281">
    <property type="entry name" value="HTH_RpiR"/>
</dbReference>
<dbReference type="SUPFAM" id="SSF46689">
    <property type="entry name" value="Homeodomain-like"/>
    <property type="match status" value="1"/>
</dbReference>
<dbReference type="OrthoDB" id="370421at2"/>
<keyword evidence="7" id="KW-1185">Reference proteome</keyword>
<dbReference type="GO" id="GO:0003700">
    <property type="term" value="F:DNA-binding transcription factor activity"/>
    <property type="evidence" value="ECO:0007669"/>
    <property type="project" value="InterPro"/>
</dbReference>
<evidence type="ECO:0000259" key="4">
    <source>
        <dbReference type="PROSITE" id="PS51071"/>
    </source>
</evidence>
<dbReference type="GO" id="GO:1901135">
    <property type="term" value="P:carbohydrate derivative metabolic process"/>
    <property type="evidence" value="ECO:0007669"/>
    <property type="project" value="InterPro"/>
</dbReference>
<dbReference type="Pfam" id="PF01418">
    <property type="entry name" value="HTH_6"/>
    <property type="match status" value="1"/>
</dbReference>
<dbReference type="Gene3D" id="3.40.50.10490">
    <property type="entry name" value="Glucose-6-phosphate isomerase like protein, domain 1"/>
    <property type="match status" value="1"/>
</dbReference>
<evidence type="ECO:0000313" key="6">
    <source>
        <dbReference type="EMBL" id="GBG95593.1"/>
    </source>
</evidence>
<dbReference type="GO" id="GO:0097367">
    <property type="term" value="F:carbohydrate derivative binding"/>
    <property type="evidence" value="ECO:0007669"/>
    <property type="project" value="InterPro"/>
</dbReference>
<proteinExistence type="predicted"/>
<accession>A0A401IVL1</accession>
<organism evidence="6 7">
    <name type="scientific">Ligilactobacillus salitolerans</name>
    <dbReference type="NCBI Taxonomy" id="1808352"/>
    <lineage>
        <taxon>Bacteria</taxon>
        <taxon>Bacillati</taxon>
        <taxon>Bacillota</taxon>
        <taxon>Bacilli</taxon>
        <taxon>Lactobacillales</taxon>
        <taxon>Lactobacillaceae</taxon>
        <taxon>Ligilactobacillus</taxon>
    </lineage>
</organism>
<name>A0A401IVL1_9LACO</name>
<dbReference type="InterPro" id="IPR046348">
    <property type="entry name" value="SIS_dom_sf"/>
</dbReference>
<dbReference type="AlphaFoldDB" id="A0A401IVL1"/>
<dbReference type="SUPFAM" id="SSF53697">
    <property type="entry name" value="SIS domain"/>
    <property type="match status" value="1"/>
</dbReference>
<evidence type="ECO:0000256" key="1">
    <source>
        <dbReference type="ARBA" id="ARBA00023015"/>
    </source>
</evidence>
<dbReference type="PANTHER" id="PTHR30514">
    <property type="entry name" value="GLUCOKINASE"/>
    <property type="match status" value="1"/>
</dbReference>
<dbReference type="InterPro" id="IPR035472">
    <property type="entry name" value="RpiR-like_SIS"/>
</dbReference>
<dbReference type="Pfam" id="PF01380">
    <property type="entry name" value="SIS"/>
    <property type="match status" value="1"/>
</dbReference>
<dbReference type="PROSITE" id="PS51464">
    <property type="entry name" value="SIS"/>
    <property type="match status" value="1"/>
</dbReference>
<reference evidence="7" key="1">
    <citation type="journal article" date="2019" name="Int. J. Syst. Evol. Microbiol.">
        <title>Lactobacillus salitolerans sp. nov., a novel lactic acid bacterium isolated from spent mushroom substrates.</title>
        <authorList>
            <person name="Tohno M."/>
            <person name="Tanizawa Y."/>
            <person name="Kojima Y."/>
            <person name="Sakamoto M."/>
            <person name="Nakamura Y."/>
            <person name="Ohkuma M."/>
            <person name="Kobayashi H."/>
        </authorList>
    </citation>
    <scope>NUCLEOTIDE SEQUENCE [LARGE SCALE GENOMIC DNA]</scope>
    <source>
        <strain evidence="7">YK43</strain>
    </source>
</reference>
<evidence type="ECO:0000259" key="5">
    <source>
        <dbReference type="PROSITE" id="PS51464"/>
    </source>
</evidence>
<keyword evidence="3" id="KW-0804">Transcription</keyword>
<dbReference type="RefSeq" id="WP_124978020.1">
    <property type="nucleotide sequence ID" value="NZ_BFFP01000042.1"/>
</dbReference>
<dbReference type="Gene3D" id="1.10.10.10">
    <property type="entry name" value="Winged helix-like DNA-binding domain superfamily/Winged helix DNA-binding domain"/>
    <property type="match status" value="1"/>
</dbReference>
<dbReference type="CDD" id="cd05013">
    <property type="entry name" value="SIS_RpiR"/>
    <property type="match status" value="1"/>
</dbReference>
<dbReference type="InterPro" id="IPR036388">
    <property type="entry name" value="WH-like_DNA-bd_sf"/>
</dbReference>
<dbReference type="Proteomes" id="UP000286848">
    <property type="component" value="Unassembled WGS sequence"/>
</dbReference>
<sequence length="284" mass="31261">MENILVLIQHNKEALSKKEQGLCDYILAQPAKVMQFSVQSLAQECHVSAATVVRFCRRLGLNGYSDLKLRLSAALQEAQAQEYAEIEPGESAAQVSAKLQLHFDNALKITAKQLDDQTVEQVVTLIHRAPKVQLFGLVSSYLVAQDIYQKLSRIGVMAQVNNDLHLAVTSLAAGSDEDLLVLISTSGETKEILALFAAAHKKQVTTVLLTATPHSRGAGLADYVLETQKIGESPIRPGASTSLMSEFFVADILLFTYVARYHSEVVANLRESRRLVEEWNQEAQ</sequence>
<dbReference type="PROSITE" id="PS51071">
    <property type="entry name" value="HTH_RPIR"/>
    <property type="match status" value="1"/>
</dbReference>
<evidence type="ECO:0000313" key="7">
    <source>
        <dbReference type="Proteomes" id="UP000286848"/>
    </source>
</evidence>
<gene>
    <name evidence="6" type="primary">rpiR</name>
    <name evidence="6" type="ORF">LFYK43_20520</name>
</gene>
<keyword evidence="2" id="KW-0238">DNA-binding</keyword>